<feature type="repeat" description="ANK" evidence="3">
    <location>
        <begin position="124"/>
        <end position="156"/>
    </location>
</feature>
<dbReference type="InterPro" id="IPR001496">
    <property type="entry name" value="SOCS_box"/>
</dbReference>
<dbReference type="AlphaFoldDB" id="A0AAV2HAS8"/>
<organism evidence="5 6">
    <name type="scientific">Lymnaea stagnalis</name>
    <name type="common">Great pond snail</name>
    <name type="synonym">Helix stagnalis</name>
    <dbReference type="NCBI Taxonomy" id="6523"/>
    <lineage>
        <taxon>Eukaryota</taxon>
        <taxon>Metazoa</taxon>
        <taxon>Spiralia</taxon>
        <taxon>Lophotrochozoa</taxon>
        <taxon>Mollusca</taxon>
        <taxon>Gastropoda</taxon>
        <taxon>Heterobranchia</taxon>
        <taxon>Euthyneura</taxon>
        <taxon>Panpulmonata</taxon>
        <taxon>Hygrophila</taxon>
        <taxon>Lymnaeoidea</taxon>
        <taxon>Lymnaeidae</taxon>
        <taxon>Lymnaea</taxon>
    </lineage>
</organism>
<reference evidence="5 6" key="1">
    <citation type="submission" date="2024-04" db="EMBL/GenBank/DDBJ databases">
        <authorList>
            <consortium name="Genoscope - CEA"/>
            <person name="William W."/>
        </authorList>
    </citation>
    <scope>NUCLEOTIDE SEQUENCE [LARGE SCALE GENOMIC DNA]</scope>
</reference>
<dbReference type="SMART" id="SM00969">
    <property type="entry name" value="SOCS_box"/>
    <property type="match status" value="1"/>
</dbReference>
<dbReference type="Pfam" id="PF12796">
    <property type="entry name" value="Ank_2"/>
    <property type="match status" value="2"/>
</dbReference>
<dbReference type="InterPro" id="IPR036770">
    <property type="entry name" value="Ankyrin_rpt-contain_sf"/>
</dbReference>
<name>A0AAV2HAS8_LYMST</name>
<dbReference type="SMART" id="SM00248">
    <property type="entry name" value="ANK"/>
    <property type="match status" value="6"/>
</dbReference>
<dbReference type="PROSITE" id="PS50088">
    <property type="entry name" value="ANK_REPEAT"/>
    <property type="match status" value="3"/>
</dbReference>
<dbReference type="PROSITE" id="PS50225">
    <property type="entry name" value="SOCS"/>
    <property type="match status" value="1"/>
</dbReference>
<feature type="repeat" description="ANK" evidence="3">
    <location>
        <begin position="248"/>
        <end position="282"/>
    </location>
</feature>
<keyword evidence="6" id="KW-1185">Reference proteome</keyword>
<evidence type="ECO:0000256" key="1">
    <source>
        <dbReference type="ARBA" id="ARBA00022737"/>
    </source>
</evidence>
<evidence type="ECO:0000313" key="5">
    <source>
        <dbReference type="EMBL" id="CAL1530857.1"/>
    </source>
</evidence>
<dbReference type="CDD" id="cd03587">
    <property type="entry name" value="SOCS"/>
    <property type="match status" value="1"/>
</dbReference>
<dbReference type="PANTHER" id="PTHR24126:SF14">
    <property type="entry name" value="ANK_REP_REGION DOMAIN-CONTAINING PROTEIN"/>
    <property type="match status" value="1"/>
</dbReference>
<keyword evidence="1" id="KW-0677">Repeat</keyword>
<feature type="domain" description="SOCS box" evidence="4">
    <location>
        <begin position="387"/>
        <end position="427"/>
    </location>
</feature>
<dbReference type="SUPFAM" id="SSF158235">
    <property type="entry name" value="SOCS box-like"/>
    <property type="match status" value="1"/>
</dbReference>
<dbReference type="InterPro" id="IPR002110">
    <property type="entry name" value="Ankyrin_rpt"/>
</dbReference>
<dbReference type="PRINTS" id="PR01415">
    <property type="entry name" value="ANKYRIN"/>
</dbReference>
<dbReference type="Gene3D" id="1.25.40.20">
    <property type="entry name" value="Ankyrin repeat-containing domain"/>
    <property type="match status" value="2"/>
</dbReference>
<dbReference type="PANTHER" id="PTHR24126">
    <property type="entry name" value="ANKYRIN REPEAT, PH AND SEC7 DOMAIN CONTAINING PROTEIN SECG-RELATED"/>
    <property type="match status" value="1"/>
</dbReference>
<dbReference type="SUPFAM" id="SSF48403">
    <property type="entry name" value="Ankyrin repeat"/>
    <property type="match status" value="1"/>
</dbReference>
<proteinExistence type="predicted"/>
<evidence type="ECO:0000256" key="3">
    <source>
        <dbReference type="PROSITE-ProRule" id="PRU00023"/>
    </source>
</evidence>
<dbReference type="Gene3D" id="1.10.750.20">
    <property type="entry name" value="SOCS box"/>
    <property type="match status" value="1"/>
</dbReference>
<comment type="caution">
    <text evidence="5">The sequence shown here is derived from an EMBL/GenBank/DDBJ whole genome shotgun (WGS) entry which is preliminary data.</text>
</comment>
<evidence type="ECO:0000313" key="6">
    <source>
        <dbReference type="Proteomes" id="UP001497497"/>
    </source>
</evidence>
<dbReference type="Proteomes" id="UP001497497">
    <property type="component" value="Unassembled WGS sequence"/>
</dbReference>
<gene>
    <name evidence="5" type="ORF">GSLYS_00004982001</name>
</gene>
<evidence type="ECO:0000256" key="2">
    <source>
        <dbReference type="ARBA" id="ARBA00023043"/>
    </source>
</evidence>
<dbReference type="PROSITE" id="PS50297">
    <property type="entry name" value="ANK_REP_REGION"/>
    <property type="match status" value="1"/>
</dbReference>
<accession>A0AAV2HAS8</accession>
<feature type="repeat" description="ANK" evidence="3">
    <location>
        <begin position="86"/>
        <end position="123"/>
    </location>
</feature>
<dbReference type="InterPro" id="IPR036036">
    <property type="entry name" value="SOCS_box-like_dom_sf"/>
</dbReference>
<sequence>MRESGGIHQEFRSMAVVDPHNLSEHINALHLENGGDLDTILKSRLVIETLETTRMSVLSLACHVCNVRLLTTLLEQGTNVNAQGEDGMSPLHILCQSQKNPHVRVRIAEMLLEHNLNVDLKDSTGCTALHLACQNNQVGMVDFLIRAGCDVNIPDENCDTPFTVTCRMASDGWYFWNTDCLNEDSDEEDPSYQQDDRFPPVIICKALLHAGADPKQATLLPTAVLFGTMETVREFIDLGMDVNMMDENRRYPLGCACSASHIPFSVVKFLLEYGAEVNGDGRKNKPIIAAYVYNSVDKICLLLSYGAIVSSEEMSELFSISLSKWVLENPDVIHEESRELVSWKLLLKAGFRPKLQLLVPKLKHLSLCSSYTKVSPWIFQLLNPLPSLSDVCRVTIRSQLKPSINENIDQLPLPNSIKGFLKFNEFSSSIFRRSSLRNDAKCSSKINQRKENLNENT</sequence>
<protein>
    <recommendedName>
        <fullName evidence="4">SOCS box domain-containing protein</fullName>
    </recommendedName>
</protein>
<dbReference type="EMBL" id="CAXITT010000077">
    <property type="protein sequence ID" value="CAL1530857.1"/>
    <property type="molecule type" value="Genomic_DNA"/>
</dbReference>
<dbReference type="Pfam" id="PF07525">
    <property type="entry name" value="SOCS_box"/>
    <property type="match status" value="1"/>
</dbReference>
<keyword evidence="2 3" id="KW-0040">ANK repeat</keyword>
<evidence type="ECO:0000259" key="4">
    <source>
        <dbReference type="PROSITE" id="PS50225"/>
    </source>
</evidence>
<dbReference type="GO" id="GO:0035556">
    <property type="term" value="P:intracellular signal transduction"/>
    <property type="evidence" value="ECO:0007669"/>
    <property type="project" value="InterPro"/>
</dbReference>